<accession>A0A0L6VKW0</accession>
<evidence type="ECO:0000256" key="1">
    <source>
        <dbReference type="SAM" id="MobiDB-lite"/>
    </source>
</evidence>
<dbReference type="VEuPathDB" id="FungiDB:VP01_1435g8"/>
<dbReference type="AlphaFoldDB" id="A0A0L6VKW0"/>
<comment type="caution">
    <text evidence="2">The sequence shown here is derived from an EMBL/GenBank/DDBJ whole genome shotgun (WGS) entry which is preliminary data.</text>
</comment>
<feature type="compositionally biased region" description="Polar residues" evidence="1">
    <location>
        <begin position="74"/>
        <end position="87"/>
    </location>
</feature>
<name>A0A0L6VKW0_9BASI</name>
<feature type="compositionally biased region" description="Basic and acidic residues" evidence="1">
    <location>
        <begin position="89"/>
        <end position="100"/>
    </location>
</feature>
<feature type="region of interest" description="Disordered" evidence="1">
    <location>
        <begin position="135"/>
        <end position="171"/>
    </location>
</feature>
<reference evidence="2 3" key="1">
    <citation type="submission" date="2015-08" db="EMBL/GenBank/DDBJ databases">
        <title>Next Generation Sequencing and Analysis of the Genome of Puccinia sorghi L Schw, the Causal Agent of Maize Common Rust.</title>
        <authorList>
            <person name="Rochi L."/>
            <person name="Burguener G."/>
            <person name="Darino M."/>
            <person name="Turjanski A."/>
            <person name="Kreff E."/>
            <person name="Dieguez M.J."/>
            <person name="Sacco F."/>
        </authorList>
    </citation>
    <scope>NUCLEOTIDE SEQUENCE [LARGE SCALE GENOMIC DNA]</scope>
    <source>
        <strain evidence="2 3">RO10H11247</strain>
    </source>
</reference>
<dbReference type="OrthoDB" id="2507475at2759"/>
<evidence type="ECO:0000313" key="3">
    <source>
        <dbReference type="Proteomes" id="UP000037035"/>
    </source>
</evidence>
<protein>
    <submittedName>
        <fullName evidence="2">Uncharacterized protein</fullName>
    </submittedName>
</protein>
<feature type="compositionally biased region" description="Basic and acidic residues" evidence="1">
    <location>
        <begin position="139"/>
        <end position="158"/>
    </location>
</feature>
<feature type="compositionally biased region" description="Polar residues" evidence="1">
    <location>
        <begin position="160"/>
        <end position="171"/>
    </location>
</feature>
<dbReference type="Proteomes" id="UP000037035">
    <property type="component" value="Unassembled WGS sequence"/>
</dbReference>
<feature type="region of interest" description="Disordered" evidence="1">
    <location>
        <begin position="72"/>
        <end position="109"/>
    </location>
</feature>
<proteinExistence type="predicted"/>
<keyword evidence="3" id="KW-1185">Reference proteome</keyword>
<evidence type="ECO:0000313" key="2">
    <source>
        <dbReference type="EMBL" id="KNZ61217.1"/>
    </source>
</evidence>
<gene>
    <name evidence="2" type="ORF">VP01_1435g8</name>
</gene>
<organism evidence="2 3">
    <name type="scientific">Puccinia sorghi</name>
    <dbReference type="NCBI Taxonomy" id="27349"/>
    <lineage>
        <taxon>Eukaryota</taxon>
        <taxon>Fungi</taxon>
        <taxon>Dikarya</taxon>
        <taxon>Basidiomycota</taxon>
        <taxon>Pucciniomycotina</taxon>
        <taxon>Pucciniomycetes</taxon>
        <taxon>Pucciniales</taxon>
        <taxon>Pucciniaceae</taxon>
        <taxon>Puccinia</taxon>
    </lineage>
</organism>
<sequence>MGFGKWQPPWTDPHCMIPPRLAHQLQNLITRKVHAESSHLGKQLLESSTFNEFVARTDGAFHSIRIGLKEGWQEGSQESATHPSSSDDGSEKPTSHKSESHSTGSPCHLSNQPTHELCLYIRSSANVSFGFVGSGAENRTYRSGEKKARDRPEAERLARKTSSPAAQVMNTFPSTLNRLSWKSKSVIR</sequence>
<dbReference type="EMBL" id="LAVV01004843">
    <property type="protein sequence ID" value="KNZ61217.1"/>
    <property type="molecule type" value="Genomic_DNA"/>
</dbReference>